<feature type="domain" description="Peptidase M28" evidence="8">
    <location>
        <begin position="253"/>
        <end position="436"/>
    </location>
</feature>
<evidence type="ECO:0000256" key="2">
    <source>
        <dbReference type="ARBA" id="ARBA00005634"/>
    </source>
</evidence>
<evidence type="ECO:0000256" key="4">
    <source>
        <dbReference type="ARBA" id="ARBA00022723"/>
    </source>
</evidence>
<keyword evidence="7" id="KW-0732">Signal</keyword>
<dbReference type="Pfam" id="PF04389">
    <property type="entry name" value="Peptidase_M28"/>
    <property type="match status" value="1"/>
</dbReference>
<sequence>MRFPGLAPFTLLLVSLRDLPDEVPAAYDCLRRSYYGTYGAKRAFIADRACLESSFSLLQLGTAVRLDEEEDNLVWVGRRPVDPSLIGTAACDSGLDSLLGFLQQPQWPQDNRVGDRALQMTLQMLWNESVQLEVLHRGPDGALLSASDAVVRSLDARLPPYWRSAAFPAEPIPLIPVPPRAKARLREALAAIRFNHVVASIVNGISVRKLVKDVRYLSGEDPASDLATRHSFSEDAPRAAAWLKSQFEATGASLTGSTDTTETVVLGAHYDDRGSFGEVRAPGANDDGSGTGALLAIARAIARRNVVFRANVLLCAFAGEEQGMVGSRAYARELREQGANIMLMVQADMLAYRVLGEPPQLGLSDPRLLGTAELTQILANISAIYSPELTIGYLPYPGGSDHESFHEQGFPAAQVYERAGFPKDPMYHNTGDVSERDGYDFDQIRSIAKVELATILHVAGFDLEETGNEPDLDGLE</sequence>
<feature type="chain" id="PRO_5011833395" description="Peptide hydrolase" evidence="7">
    <location>
        <begin position="26"/>
        <end position="476"/>
    </location>
</feature>
<keyword evidence="5 7" id="KW-0378">Hydrolase</keyword>
<evidence type="ECO:0000259" key="8">
    <source>
        <dbReference type="Pfam" id="PF04389"/>
    </source>
</evidence>
<gene>
    <name evidence="9" type="ORF">TRAPUB_8994</name>
</gene>
<comment type="caution">
    <text evidence="9">The sequence shown here is derived from an EMBL/GenBank/DDBJ whole genome shotgun (WGS) entry which is preliminary data.</text>
</comment>
<evidence type="ECO:0000256" key="1">
    <source>
        <dbReference type="ARBA" id="ARBA00001947"/>
    </source>
</evidence>
<evidence type="ECO:0000256" key="5">
    <source>
        <dbReference type="ARBA" id="ARBA00022801"/>
    </source>
</evidence>
<dbReference type="PANTHER" id="PTHR12147">
    <property type="entry name" value="METALLOPEPTIDASE M28 FAMILY MEMBER"/>
    <property type="match status" value="1"/>
</dbReference>
<dbReference type="InterPro" id="IPR007484">
    <property type="entry name" value="Peptidase_M28"/>
</dbReference>
<dbReference type="Gene3D" id="3.40.630.10">
    <property type="entry name" value="Zn peptidases"/>
    <property type="match status" value="1"/>
</dbReference>
<dbReference type="GO" id="GO:0046872">
    <property type="term" value="F:metal ion binding"/>
    <property type="evidence" value="ECO:0007669"/>
    <property type="project" value="UniProtKB-KW"/>
</dbReference>
<dbReference type="InterPro" id="IPR045175">
    <property type="entry name" value="M28_fam"/>
</dbReference>
<keyword evidence="4 7" id="KW-0479">Metal-binding</keyword>
<dbReference type="OrthoDB" id="10013407at2759"/>
<keyword evidence="6 7" id="KW-0862">Zinc</keyword>
<feature type="signal peptide" evidence="7">
    <location>
        <begin position="1"/>
        <end position="25"/>
    </location>
</feature>
<dbReference type="GO" id="GO:0008235">
    <property type="term" value="F:metalloexopeptidase activity"/>
    <property type="evidence" value="ECO:0007669"/>
    <property type="project" value="InterPro"/>
</dbReference>
<comment type="similarity">
    <text evidence="2">Belongs to the peptidase M28 family. M28B subfamily.</text>
</comment>
<proteinExistence type="inferred from homology"/>
<name>A0A1M2W3N2_TRAPU</name>
<dbReference type="SUPFAM" id="SSF53187">
    <property type="entry name" value="Zn-dependent exopeptidases"/>
    <property type="match status" value="1"/>
</dbReference>
<dbReference type="EMBL" id="MNAD01000288">
    <property type="protein sequence ID" value="OJT14416.1"/>
    <property type="molecule type" value="Genomic_DNA"/>
</dbReference>
<keyword evidence="10" id="KW-1185">Reference proteome</keyword>
<evidence type="ECO:0000256" key="7">
    <source>
        <dbReference type="RuleBase" id="RU361240"/>
    </source>
</evidence>
<dbReference type="AlphaFoldDB" id="A0A1M2W3N2"/>
<dbReference type="Proteomes" id="UP000184267">
    <property type="component" value="Unassembled WGS sequence"/>
</dbReference>
<dbReference type="PANTHER" id="PTHR12147:SF26">
    <property type="entry name" value="PEPTIDASE M28 DOMAIN-CONTAINING PROTEIN"/>
    <property type="match status" value="1"/>
</dbReference>
<evidence type="ECO:0000256" key="6">
    <source>
        <dbReference type="ARBA" id="ARBA00022833"/>
    </source>
</evidence>
<evidence type="ECO:0000256" key="3">
    <source>
        <dbReference type="ARBA" id="ARBA00022670"/>
    </source>
</evidence>
<dbReference type="OMA" id="DMLAYHK"/>
<reference evidence="9 10" key="1">
    <citation type="submission" date="2016-10" db="EMBL/GenBank/DDBJ databases">
        <title>Genome sequence of the basidiomycete white-rot fungus Trametes pubescens.</title>
        <authorList>
            <person name="Makela M.R."/>
            <person name="Granchi Z."/>
            <person name="Peng M."/>
            <person name="De Vries R.P."/>
            <person name="Grigoriev I."/>
            <person name="Riley R."/>
            <person name="Hilden K."/>
        </authorList>
    </citation>
    <scope>NUCLEOTIDE SEQUENCE [LARGE SCALE GENOMIC DNA]</scope>
    <source>
        <strain evidence="9 10">FBCC735</strain>
    </source>
</reference>
<accession>A0A1M2W3N2</accession>
<dbReference type="EC" id="3.4.-.-" evidence="7"/>
<evidence type="ECO:0000313" key="10">
    <source>
        <dbReference type="Proteomes" id="UP000184267"/>
    </source>
</evidence>
<dbReference type="STRING" id="154538.A0A1M2W3N2"/>
<organism evidence="9 10">
    <name type="scientific">Trametes pubescens</name>
    <name type="common">White-rot fungus</name>
    <dbReference type="NCBI Taxonomy" id="154538"/>
    <lineage>
        <taxon>Eukaryota</taxon>
        <taxon>Fungi</taxon>
        <taxon>Dikarya</taxon>
        <taxon>Basidiomycota</taxon>
        <taxon>Agaricomycotina</taxon>
        <taxon>Agaricomycetes</taxon>
        <taxon>Polyporales</taxon>
        <taxon>Polyporaceae</taxon>
        <taxon>Trametes</taxon>
    </lineage>
</organism>
<protein>
    <recommendedName>
        <fullName evidence="7">Peptide hydrolase</fullName>
        <ecNumber evidence="7">3.4.-.-</ecNumber>
    </recommendedName>
</protein>
<comment type="cofactor">
    <cofactor evidence="1">
        <name>Zn(2+)</name>
        <dbReference type="ChEBI" id="CHEBI:29105"/>
    </cofactor>
</comment>
<keyword evidence="3 7" id="KW-0645">Protease</keyword>
<evidence type="ECO:0000313" key="9">
    <source>
        <dbReference type="EMBL" id="OJT14416.1"/>
    </source>
</evidence>
<dbReference type="GO" id="GO:0006508">
    <property type="term" value="P:proteolysis"/>
    <property type="evidence" value="ECO:0007669"/>
    <property type="project" value="UniProtKB-KW"/>
</dbReference>